<feature type="region of interest" description="Disordered" evidence="4">
    <location>
        <begin position="570"/>
        <end position="595"/>
    </location>
</feature>
<dbReference type="InterPro" id="IPR038635">
    <property type="entry name" value="CCR4-NOT_su2/3/5_C_sf"/>
</dbReference>
<feature type="compositionally biased region" description="Polar residues" evidence="4">
    <location>
        <begin position="329"/>
        <end position="344"/>
    </location>
</feature>
<dbReference type="EMBL" id="GBEZ01020916">
    <property type="protein sequence ID" value="JAC65790.1"/>
    <property type="molecule type" value="Transcribed_RNA"/>
</dbReference>
<feature type="domain" description="NOT2/NOT3/NOT5 C-terminal" evidence="5">
    <location>
        <begin position="447"/>
        <end position="569"/>
    </location>
</feature>
<accession>A0A061RAI5</accession>
<dbReference type="GO" id="GO:0006355">
    <property type="term" value="P:regulation of DNA-templated transcription"/>
    <property type="evidence" value="ECO:0007669"/>
    <property type="project" value="InterPro"/>
</dbReference>
<dbReference type="EMBL" id="GBEZ01018690">
    <property type="protein sequence ID" value="JAC67774.1"/>
    <property type="molecule type" value="Transcribed_RNA"/>
</dbReference>
<proteinExistence type="inferred from homology"/>
<evidence type="ECO:0000313" key="6">
    <source>
        <dbReference type="EMBL" id="JAC65790.1"/>
    </source>
</evidence>
<evidence type="ECO:0000313" key="7">
    <source>
        <dbReference type="EMBL" id="JAC67774.1"/>
    </source>
</evidence>
<feature type="compositionally biased region" description="Gly residues" evidence="4">
    <location>
        <begin position="393"/>
        <end position="404"/>
    </location>
</feature>
<feature type="compositionally biased region" description="Polar residues" evidence="4">
    <location>
        <begin position="351"/>
        <end position="360"/>
    </location>
</feature>
<sequence length="595" mass="61284">MLNANSGGLDPGNRGPFGSSYQGQGNGNAFSLAGNMQGVPSMHGGYGMQGALPPARPGMGGMSNPGSQQQQLQQSGLMQQGRFAGLNAAGMQQMGQYGQIPGRMGLGSGHPSLALNGVNSNMAAGAPRGAAMGLNAVLSSGRPGLDRGGSAGMAQSMVGMGSGAVSAGFMGMRQGSAPAQGMNPSMNGPGRISNVSVNQLNGQFGGLGLQNSSAGLRVPNLGGMAGGGMPGGQGNPYNPSGDLLAMINKAGLQSTAMGGMLGKASSMDPQAAMASAGLGGQQRPLGAEAESPFDASDFPTLGDSGSGAPAADRGPGHADPGFGSAESYPLSSGQKPHSEFSMQNEDFPALPSSTASSLNQRGEEVSGMSGSLQPGGTAGASAGYDLWSQQQGGPKGGQAASGGGPDRFGILGLLPVIRMTDPDLTTLALGTDLTTLGLNLNSPENLYKTFASPWADAPARAEPEYHVPACYLHTPPRLKPGYLSKFMPETLFYIFYSMPGDEAQLYAADELANRGWWYHKEWKMWLTRVPNTETTAKSDRFERSSFYVFDTNTWEMVRKDSFGLSYDSLERPPNLIRTGPQPGMQGMQPPPPAPK</sequence>
<name>A0A061RAI5_9CHLO</name>
<feature type="region of interest" description="Disordered" evidence="4">
    <location>
        <begin position="272"/>
        <end position="404"/>
    </location>
</feature>
<reference evidence="7" key="1">
    <citation type="submission" date="2014-05" db="EMBL/GenBank/DDBJ databases">
        <title>The transcriptome of the halophilic microalga Tetraselmis sp. GSL018 isolated from the Great Salt Lake, Utah.</title>
        <authorList>
            <person name="Jinkerson R.E."/>
            <person name="D'Adamo S."/>
            <person name="Posewitz M.C."/>
        </authorList>
    </citation>
    <scope>NUCLEOTIDE SEQUENCE</scope>
    <source>
        <strain evidence="7">GSL018</strain>
    </source>
</reference>
<evidence type="ECO:0000256" key="3">
    <source>
        <dbReference type="ARBA" id="ARBA00023163"/>
    </source>
</evidence>
<organism evidence="7">
    <name type="scientific">Tetraselmis sp. GSL018</name>
    <dbReference type="NCBI Taxonomy" id="582737"/>
    <lineage>
        <taxon>Eukaryota</taxon>
        <taxon>Viridiplantae</taxon>
        <taxon>Chlorophyta</taxon>
        <taxon>core chlorophytes</taxon>
        <taxon>Chlorodendrophyceae</taxon>
        <taxon>Chlorodendrales</taxon>
        <taxon>Chlorodendraceae</taxon>
        <taxon>Tetraselmis</taxon>
    </lineage>
</organism>
<dbReference type="Pfam" id="PF04153">
    <property type="entry name" value="NOT2_3_5_C"/>
    <property type="match status" value="1"/>
</dbReference>
<keyword evidence="3" id="KW-0804">Transcription</keyword>
<dbReference type="AlphaFoldDB" id="A0A061RAI5"/>
<evidence type="ECO:0000256" key="1">
    <source>
        <dbReference type="ARBA" id="ARBA00007682"/>
    </source>
</evidence>
<comment type="similarity">
    <text evidence="1">Belongs to the CNOT2/3/5 family.</text>
</comment>
<feature type="compositionally biased region" description="Low complexity" evidence="4">
    <location>
        <begin position="66"/>
        <end position="77"/>
    </location>
</feature>
<dbReference type="InterPro" id="IPR007282">
    <property type="entry name" value="NOT2/3/5_C"/>
</dbReference>
<dbReference type="PANTHER" id="PTHR23326">
    <property type="entry name" value="CCR4 NOT-RELATED"/>
    <property type="match status" value="1"/>
</dbReference>
<feature type="region of interest" description="Disordered" evidence="4">
    <location>
        <begin position="1"/>
        <end position="23"/>
    </location>
</feature>
<evidence type="ECO:0000256" key="2">
    <source>
        <dbReference type="ARBA" id="ARBA00023015"/>
    </source>
</evidence>
<feature type="region of interest" description="Disordered" evidence="4">
    <location>
        <begin position="44"/>
        <end position="77"/>
    </location>
</feature>
<evidence type="ECO:0000256" key="4">
    <source>
        <dbReference type="SAM" id="MobiDB-lite"/>
    </source>
</evidence>
<dbReference type="InterPro" id="IPR040168">
    <property type="entry name" value="Not2/3/5"/>
</dbReference>
<protein>
    <submittedName>
        <fullName evidence="7">CCR4-NOT transcription complex subunit 2</fullName>
    </submittedName>
</protein>
<evidence type="ECO:0000259" key="5">
    <source>
        <dbReference type="Pfam" id="PF04153"/>
    </source>
</evidence>
<keyword evidence="2" id="KW-0805">Transcription regulation</keyword>
<dbReference type="Gene3D" id="2.30.30.1020">
    <property type="entry name" value="CCR4-NOT complex subunit 2/3/5, C-terminal domain"/>
    <property type="match status" value="1"/>
</dbReference>
<gene>
    <name evidence="7" type="primary">NOT2</name>
    <name evidence="7" type="ORF">TSPGSL018_10272</name>
    <name evidence="6" type="ORF">TSPGSL018_15253</name>
</gene>
<dbReference type="GO" id="GO:0030015">
    <property type="term" value="C:CCR4-NOT core complex"/>
    <property type="evidence" value="ECO:0007669"/>
    <property type="project" value="InterPro"/>
</dbReference>